<evidence type="ECO:0000313" key="2">
    <source>
        <dbReference type="EMBL" id="BBA95450.1"/>
    </source>
</evidence>
<feature type="region of interest" description="Disordered" evidence="1">
    <location>
        <begin position="337"/>
        <end position="382"/>
    </location>
</feature>
<name>A0A7U3VLD5_9ACTN</name>
<keyword evidence="2" id="KW-0418">Kinase</keyword>
<feature type="region of interest" description="Disordered" evidence="1">
    <location>
        <begin position="513"/>
        <end position="532"/>
    </location>
</feature>
<dbReference type="EMBL" id="AP018365">
    <property type="protein sequence ID" value="BBA95450.1"/>
    <property type="molecule type" value="Genomic_DNA"/>
</dbReference>
<sequence length="532" mass="56294">MTVIRCSPEDLGPYEEHRLGTGGQGHVYAVSGAPGGLTGEYVYKAYRRDIDVDAAVLEEMTGFLSGLPAAERSFLDERLAWPAALVEDGGRVTGFLMRRVPGRFLLDPGDPHAPTAAMQFLLNGSAHLRNMAAVGHRGALRFDTGPADRLGLLADVARTIDTLHRNGAVVGDLSPKNLLVALSPDPRVLLIDCDSMRLRGRSAVPPVETGSWAVPCGEDPATEDSDAYKYGLLAVRLFNRDQSSTDPGPLRAVSPELAALAQRALDEGEPHSRPRVREWLGPLEEALDAQAPAPTPTPVPAPTPARRSRRLLAAAMAVVQVVGVVWWLKSEIMPGSSADARTQAPGFTASAPYAGQPTSEGGAPVNASPDAPPSTSPSTPPFDVPVYVDPAVQGVAGSAAVAEMFGAYFGGINTDLELAAAQIDRDGKMFKEKGGKAKWMQEFEDSGTWDSDVRLHALVRHATGDVTASVTFQSEQRSGHGPTSASEQTCTLWKVTYRLSAYGDGTYKIYDAKAPGPPACPAGTPLDSPNSS</sequence>
<reference evidence="2 3" key="1">
    <citation type="journal article" date="2010" name="J. Bacteriol.">
        <title>Biochemical characterization of a novel indole prenyltransferase from Streptomyces sp. SN-593.</title>
        <authorList>
            <person name="Takahashi S."/>
            <person name="Takagi H."/>
            <person name="Toyoda A."/>
            <person name="Uramoto M."/>
            <person name="Nogawa T."/>
            <person name="Ueki M."/>
            <person name="Sakaki Y."/>
            <person name="Osada H."/>
        </authorList>
    </citation>
    <scope>NUCLEOTIDE SEQUENCE [LARGE SCALE GENOMIC DNA]</scope>
    <source>
        <strain evidence="2 3">SN-593</strain>
    </source>
</reference>
<reference evidence="2 3" key="2">
    <citation type="journal article" date="2011" name="J. Antibiot.">
        <title>Furaquinocins I and J: novel polyketide isoprenoid hybrid compounds from Streptomyces reveromyceticus SN-593.</title>
        <authorList>
            <person name="Panthee S."/>
            <person name="Takahashi S."/>
            <person name="Takagi H."/>
            <person name="Nogawa T."/>
            <person name="Oowada E."/>
            <person name="Uramoto M."/>
            <person name="Osada H."/>
        </authorList>
    </citation>
    <scope>NUCLEOTIDE SEQUENCE [LARGE SCALE GENOMIC DNA]</scope>
    <source>
        <strain evidence="2 3">SN-593</strain>
    </source>
</reference>
<organism evidence="2 3">
    <name type="scientific">Actinacidiphila reveromycinica</name>
    <dbReference type="NCBI Taxonomy" id="659352"/>
    <lineage>
        <taxon>Bacteria</taxon>
        <taxon>Bacillati</taxon>
        <taxon>Actinomycetota</taxon>
        <taxon>Actinomycetes</taxon>
        <taxon>Kitasatosporales</taxon>
        <taxon>Streptomycetaceae</taxon>
        <taxon>Actinacidiphila</taxon>
    </lineage>
</organism>
<dbReference type="KEGG" id="arev:RVR_308"/>
<dbReference type="Proteomes" id="UP000595703">
    <property type="component" value="Chromosome"/>
</dbReference>
<protein>
    <submittedName>
        <fullName evidence="2">Putative serine/threonine protein kinase</fullName>
    </submittedName>
</protein>
<feature type="compositionally biased region" description="Pro residues" evidence="1">
    <location>
        <begin position="370"/>
        <end position="382"/>
    </location>
</feature>
<keyword evidence="2" id="KW-0723">Serine/threonine-protein kinase</keyword>
<dbReference type="RefSeq" id="WP_202231981.1">
    <property type="nucleotide sequence ID" value="NZ_AP018365.1"/>
</dbReference>
<evidence type="ECO:0000256" key="1">
    <source>
        <dbReference type="SAM" id="MobiDB-lite"/>
    </source>
</evidence>
<dbReference type="AlphaFoldDB" id="A0A7U3VLD5"/>
<gene>
    <name evidence="2" type="ORF">RVR_308</name>
</gene>
<dbReference type="SUPFAM" id="SSF56112">
    <property type="entry name" value="Protein kinase-like (PK-like)"/>
    <property type="match status" value="2"/>
</dbReference>
<keyword evidence="2" id="KW-0808">Transferase</keyword>
<dbReference type="InterPro" id="IPR011009">
    <property type="entry name" value="Kinase-like_dom_sf"/>
</dbReference>
<keyword evidence="3" id="KW-1185">Reference proteome</keyword>
<dbReference type="Gene3D" id="1.10.510.10">
    <property type="entry name" value="Transferase(Phosphotransferase) domain 1"/>
    <property type="match status" value="1"/>
</dbReference>
<reference evidence="2 3" key="3">
    <citation type="journal article" date="2011" name="Nat. Chem. Biol.">
        <title>Reveromycin A biosynthesis uses RevG and RevJ for stereospecific spiroacetal formation.</title>
        <authorList>
            <person name="Takahashi S."/>
            <person name="Toyoda A."/>
            <person name="Sekiyama Y."/>
            <person name="Takagi H."/>
            <person name="Nogawa T."/>
            <person name="Uramoto M."/>
            <person name="Suzuki R."/>
            <person name="Koshino H."/>
            <person name="Kumano T."/>
            <person name="Panthee S."/>
            <person name="Dairi T."/>
            <person name="Ishikawa J."/>
            <person name="Ikeda H."/>
            <person name="Sakaki Y."/>
            <person name="Osada H."/>
        </authorList>
    </citation>
    <scope>NUCLEOTIDE SEQUENCE [LARGE SCALE GENOMIC DNA]</scope>
    <source>
        <strain evidence="2 3">SN-593</strain>
    </source>
</reference>
<reference evidence="2 3" key="4">
    <citation type="journal article" date="2020" name="Sci. Rep.">
        <title>beta-carboline chemical signals induce reveromycin production through a LuxR family regulator in Streptomyces sp. SN-593.</title>
        <authorList>
            <person name="Panthee S."/>
            <person name="Kito N."/>
            <person name="Hayashi T."/>
            <person name="Shimizu T."/>
            <person name="Ishikawa J."/>
            <person name="Hamamoto H."/>
            <person name="Osada H."/>
            <person name="Takahashi S."/>
        </authorList>
    </citation>
    <scope>NUCLEOTIDE SEQUENCE [LARGE SCALE GENOMIC DNA]</scope>
    <source>
        <strain evidence="2 3">SN-593</strain>
    </source>
</reference>
<proteinExistence type="predicted"/>
<dbReference type="GO" id="GO:0004674">
    <property type="term" value="F:protein serine/threonine kinase activity"/>
    <property type="evidence" value="ECO:0007669"/>
    <property type="project" value="UniProtKB-KW"/>
</dbReference>
<accession>A0A7U3VLD5</accession>
<evidence type="ECO:0000313" key="3">
    <source>
        <dbReference type="Proteomes" id="UP000595703"/>
    </source>
</evidence>